<organism evidence="5 6">
    <name type="scientific">Candidatus Wildermuthbacteria bacterium RIFCSPLOWO2_01_FULL_48_16</name>
    <dbReference type="NCBI Taxonomy" id="1802461"/>
    <lineage>
        <taxon>Bacteria</taxon>
        <taxon>Candidatus Wildermuthiibacteriota</taxon>
    </lineage>
</organism>
<proteinExistence type="predicted"/>
<gene>
    <name evidence="5" type="ORF">A3B24_02960</name>
</gene>
<dbReference type="InterPro" id="IPR036265">
    <property type="entry name" value="HIT-like_sf"/>
</dbReference>
<sequence>MEECIFCKIAKKEAEAKIEYEDEQFVVFHDLYPKAPLHLLLIPRKHIHSVDHLEERDTTLMGELILLAKKVARDKSLKGYQLQINVGREGGQMIDHLHLHLLANYGKDKNI</sequence>
<evidence type="ECO:0000259" key="4">
    <source>
        <dbReference type="PROSITE" id="PS51084"/>
    </source>
</evidence>
<reference evidence="5 6" key="1">
    <citation type="journal article" date="2016" name="Nat. Commun.">
        <title>Thousands of microbial genomes shed light on interconnected biogeochemical processes in an aquifer system.</title>
        <authorList>
            <person name="Anantharaman K."/>
            <person name="Brown C.T."/>
            <person name="Hug L.A."/>
            <person name="Sharon I."/>
            <person name="Castelle C.J."/>
            <person name="Probst A.J."/>
            <person name="Thomas B.C."/>
            <person name="Singh A."/>
            <person name="Wilkins M.J."/>
            <person name="Karaoz U."/>
            <person name="Brodie E.L."/>
            <person name="Williams K.H."/>
            <person name="Hubbard S.S."/>
            <person name="Banfield J.F."/>
        </authorList>
    </citation>
    <scope>NUCLEOTIDE SEQUENCE [LARGE SCALE GENOMIC DNA]</scope>
</reference>
<dbReference type="PROSITE" id="PS51084">
    <property type="entry name" value="HIT_2"/>
    <property type="match status" value="1"/>
</dbReference>
<dbReference type="Proteomes" id="UP000176917">
    <property type="component" value="Unassembled WGS sequence"/>
</dbReference>
<dbReference type="PROSITE" id="PS00892">
    <property type="entry name" value="HIT_1"/>
    <property type="match status" value="1"/>
</dbReference>
<dbReference type="InterPro" id="IPR001310">
    <property type="entry name" value="Histidine_triad_HIT"/>
</dbReference>
<dbReference type="AlphaFoldDB" id="A0A1G2RMZ5"/>
<evidence type="ECO:0000256" key="1">
    <source>
        <dbReference type="PIRSR" id="PIRSR601310-1"/>
    </source>
</evidence>
<protein>
    <submittedName>
        <fullName evidence="5">Histidine triad nucleotide-binding protein</fullName>
    </submittedName>
</protein>
<dbReference type="PANTHER" id="PTHR23089">
    <property type="entry name" value="HISTIDINE TRIAD HIT PROTEIN"/>
    <property type="match status" value="1"/>
</dbReference>
<dbReference type="EMBL" id="MHUG01000008">
    <property type="protein sequence ID" value="OHA73739.1"/>
    <property type="molecule type" value="Genomic_DNA"/>
</dbReference>
<evidence type="ECO:0000256" key="2">
    <source>
        <dbReference type="PIRSR" id="PIRSR601310-3"/>
    </source>
</evidence>
<dbReference type="InterPro" id="IPR019808">
    <property type="entry name" value="Histidine_triad_CS"/>
</dbReference>
<comment type="caution">
    <text evidence="5">The sequence shown here is derived from an EMBL/GenBank/DDBJ whole genome shotgun (WGS) entry which is preliminary data.</text>
</comment>
<dbReference type="STRING" id="1802461.A3B24_02960"/>
<evidence type="ECO:0000313" key="5">
    <source>
        <dbReference type="EMBL" id="OHA73739.1"/>
    </source>
</evidence>
<name>A0A1G2RMZ5_9BACT</name>
<evidence type="ECO:0000256" key="3">
    <source>
        <dbReference type="PROSITE-ProRule" id="PRU00464"/>
    </source>
</evidence>
<dbReference type="SUPFAM" id="SSF54197">
    <property type="entry name" value="HIT-like"/>
    <property type="match status" value="1"/>
</dbReference>
<feature type="short sequence motif" description="Histidine triad motif" evidence="2 3">
    <location>
        <begin position="96"/>
        <end position="100"/>
    </location>
</feature>
<accession>A0A1G2RMZ5</accession>
<dbReference type="Gene3D" id="3.30.428.10">
    <property type="entry name" value="HIT-like"/>
    <property type="match status" value="1"/>
</dbReference>
<dbReference type="PRINTS" id="PR00332">
    <property type="entry name" value="HISTRIAD"/>
</dbReference>
<dbReference type="GO" id="GO:0003824">
    <property type="term" value="F:catalytic activity"/>
    <property type="evidence" value="ECO:0007669"/>
    <property type="project" value="InterPro"/>
</dbReference>
<dbReference type="InterPro" id="IPR011146">
    <property type="entry name" value="HIT-like"/>
</dbReference>
<dbReference type="Pfam" id="PF11969">
    <property type="entry name" value="DcpS_C"/>
    <property type="match status" value="1"/>
</dbReference>
<feature type="active site" description="Tele-AMP-histidine intermediate" evidence="1">
    <location>
        <position position="98"/>
    </location>
</feature>
<evidence type="ECO:0000313" key="6">
    <source>
        <dbReference type="Proteomes" id="UP000176917"/>
    </source>
</evidence>
<feature type="domain" description="HIT" evidence="4">
    <location>
        <begin position="5"/>
        <end position="111"/>
    </location>
</feature>